<dbReference type="STRING" id="1423729.FC80_GL000645"/>
<organism evidence="3 4">
    <name type="scientific">Liquorilactobacillus cacaonum DSM 21116</name>
    <dbReference type="NCBI Taxonomy" id="1423729"/>
    <lineage>
        <taxon>Bacteria</taxon>
        <taxon>Bacillati</taxon>
        <taxon>Bacillota</taxon>
        <taxon>Bacilli</taxon>
        <taxon>Lactobacillales</taxon>
        <taxon>Lactobacillaceae</taxon>
        <taxon>Liquorilactobacillus</taxon>
    </lineage>
</organism>
<dbReference type="Gene3D" id="3.90.79.10">
    <property type="entry name" value="Nucleoside Triphosphate Pyrophosphohydrolase"/>
    <property type="match status" value="1"/>
</dbReference>
<dbReference type="Proteomes" id="UP000051131">
    <property type="component" value="Unassembled WGS sequence"/>
</dbReference>
<comment type="caution">
    <text evidence="3">The sequence shown here is derived from an EMBL/GenBank/DDBJ whole genome shotgun (WGS) entry which is preliminary data.</text>
</comment>
<reference evidence="3 4" key="1">
    <citation type="journal article" date="2015" name="Genome Announc.">
        <title>Expanding the biotechnology potential of lactobacilli through comparative genomics of 213 strains and associated genera.</title>
        <authorList>
            <person name="Sun Z."/>
            <person name="Harris H.M."/>
            <person name="McCann A."/>
            <person name="Guo C."/>
            <person name="Argimon S."/>
            <person name="Zhang W."/>
            <person name="Yang X."/>
            <person name="Jeffery I.B."/>
            <person name="Cooney J.C."/>
            <person name="Kagawa T.F."/>
            <person name="Liu W."/>
            <person name="Song Y."/>
            <person name="Salvetti E."/>
            <person name="Wrobel A."/>
            <person name="Rasinkangas P."/>
            <person name="Parkhill J."/>
            <person name="Rea M.C."/>
            <person name="O'Sullivan O."/>
            <person name="Ritari J."/>
            <person name="Douillard F.P."/>
            <person name="Paul Ross R."/>
            <person name="Yang R."/>
            <person name="Briner A.E."/>
            <person name="Felis G.E."/>
            <person name="de Vos W.M."/>
            <person name="Barrangou R."/>
            <person name="Klaenhammer T.R."/>
            <person name="Caufield P.W."/>
            <person name="Cui Y."/>
            <person name="Zhang H."/>
            <person name="O'Toole P.W."/>
        </authorList>
    </citation>
    <scope>NUCLEOTIDE SEQUENCE [LARGE SCALE GENOMIC DNA]</scope>
    <source>
        <strain evidence="3 4">DSM 21116</strain>
    </source>
</reference>
<dbReference type="PANTHER" id="PTHR10885:SF0">
    <property type="entry name" value="ISOPENTENYL-DIPHOSPHATE DELTA-ISOMERASE"/>
    <property type="match status" value="1"/>
</dbReference>
<evidence type="ECO:0000313" key="3">
    <source>
        <dbReference type="EMBL" id="KRM90655.1"/>
    </source>
</evidence>
<accession>A0A0R2CG40</accession>
<dbReference type="PATRIC" id="fig|1423729.3.peg.652"/>
<gene>
    <name evidence="3" type="ORF">FC80_GL000645</name>
</gene>
<dbReference type="PROSITE" id="PS51462">
    <property type="entry name" value="NUDIX"/>
    <property type="match status" value="1"/>
</dbReference>
<dbReference type="PROSITE" id="PS00893">
    <property type="entry name" value="NUDIX_BOX"/>
    <property type="match status" value="1"/>
</dbReference>
<dbReference type="SUPFAM" id="SSF55811">
    <property type="entry name" value="Nudix"/>
    <property type="match status" value="1"/>
</dbReference>
<protein>
    <submittedName>
        <fullName evidence="3">NUDIX family hydrolase</fullName>
    </submittedName>
</protein>
<evidence type="ECO:0000256" key="1">
    <source>
        <dbReference type="ARBA" id="ARBA00022801"/>
    </source>
</evidence>
<dbReference type="Pfam" id="PF00293">
    <property type="entry name" value="NUDIX"/>
    <property type="match status" value="1"/>
</dbReference>
<keyword evidence="4" id="KW-1185">Reference proteome</keyword>
<dbReference type="AlphaFoldDB" id="A0A0R2CG40"/>
<evidence type="ECO:0000313" key="4">
    <source>
        <dbReference type="Proteomes" id="UP000051131"/>
    </source>
</evidence>
<dbReference type="GO" id="GO:0016787">
    <property type="term" value="F:hydrolase activity"/>
    <property type="evidence" value="ECO:0007669"/>
    <property type="project" value="UniProtKB-KW"/>
</dbReference>
<proteinExistence type="predicted"/>
<sequence length="176" mass="20449">MEKGENKMNENIYSDNFDENWDIYDKALRKIGIRKRREVLEDGEFHLVVGVFLFDKDGNVLLQKRSMTKLNNPGQWQESAGGSVLSGETAVNAIQRELEEELGLTTKFSQEDCFFQNINKDWITIWFSKELDFDIKNLVIQELEVDKIVLLKIEDAINYLKSSKLKNILVEASRNI</sequence>
<keyword evidence="1 3" id="KW-0378">Hydrolase</keyword>
<dbReference type="EMBL" id="AYZE01000014">
    <property type="protein sequence ID" value="KRM90655.1"/>
    <property type="molecule type" value="Genomic_DNA"/>
</dbReference>
<name>A0A0R2CG40_9LACO</name>
<feature type="domain" description="Nudix hydrolase" evidence="2">
    <location>
        <begin position="44"/>
        <end position="173"/>
    </location>
</feature>
<dbReference type="PANTHER" id="PTHR10885">
    <property type="entry name" value="ISOPENTENYL-DIPHOSPHATE DELTA-ISOMERASE"/>
    <property type="match status" value="1"/>
</dbReference>
<dbReference type="InterPro" id="IPR000086">
    <property type="entry name" value="NUDIX_hydrolase_dom"/>
</dbReference>
<dbReference type="InterPro" id="IPR015797">
    <property type="entry name" value="NUDIX_hydrolase-like_dom_sf"/>
</dbReference>
<dbReference type="InterPro" id="IPR020084">
    <property type="entry name" value="NUDIX_hydrolase_CS"/>
</dbReference>
<evidence type="ECO:0000259" key="2">
    <source>
        <dbReference type="PROSITE" id="PS51462"/>
    </source>
</evidence>